<dbReference type="HOGENOM" id="CLU_1883245_0_0_5"/>
<protein>
    <submittedName>
        <fullName evidence="1">Uncharacterized protein</fullName>
    </submittedName>
</protein>
<dbReference type="AlphaFoldDB" id="A3VC36"/>
<gene>
    <name evidence="1" type="ORF">RB2654_17656</name>
</gene>
<proteinExistence type="predicted"/>
<dbReference type="Proteomes" id="UP000002931">
    <property type="component" value="Unassembled WGS sequence"/>
</dbReference>
<dbReference type="RefSeq" id="WP_008334029.1">
    <property type="nucleotide sequence ID" value="NZ_CH902578.1"/>
</dbReference>
<dbReference type="EMBL" id="AAMT01000002">
    <property type="protein sequence ID" value="EAQ14519.1"/>
    <property type="molecule type" value="Genomic_DNA"/>
</dbReference>
<name>A3VC36_9RHOB</name>
<reference evidence="1 2" key="1">
    <citation type="journal article" date="2010" name="J. Bacteriol.">
        <title>Genome sequences of Pelagibaca bermudensis HTCC2601T and Maritimibacter alkaliphilus HTCC2654T, the type strains of two marine Roseobacter genera.</title>
        <authorList>
            <person name="Thrash J.C."/>
            <person name="Cho J.C."/>
            <person name="Ferriera S."/>
            <person name="Johnson J."/>
            <person name="Vergin K.L."/>
            <person name="Giovannoni S.J."/>
        </authorList>
    </citation>
    <scope>NUCLEOTIDE SEQUENCE [LARGE SCALE GENOMIC DNA]</scope>
    <source>
        <strain evidence="1 2">HTCC2654</strain>
    </source>
</reference>
<evidence type="ECO:0000313" key="1">
    <source>
        <dbReference type="EMBL" id="EAQ14519.1"/>
    </source>
</evidence>
<organism evidence="1 2">
    <name type="scientific">Maritimibacter alkaliphilus HTCC2654</name>
    <dbReference type="NCBI Taxonomy" id="314271"/>
    <lineage>
        <taxon>Bacteria</taxon>
        <taxon>Pseudomonadati</taxon>
        <taxon>Pseudomonadota</taxon>
        <taxon>Alphaproteobacteria</taxon>
        <taxon>Rhodobacterales</taxon>
        <taxon>Roseobacteraceae</taxon>
        <taxon>Maritimibacter</taxon>
    </lineage>
</organism>
<keyword evidence="2" id="KW-1185">Reference proteome</keyword>
<comment type="caution">
    <text evidence="1">The sequence shown here is derived from an EMBL/GenBank/DDBJ whole genome shotgun (WGS) entry which is preliminary data.</text>
</comment>
<evidence type="ECO:0000313" key="2">
    <source>
        <dbReference type="Proteomes" id="UP000002931"/>
    </source>
</evidence>
<sequence>MSDFLVLENLGVYEDPVDSNVSCGGYCVDTEAARARITAALRPAKAVSGQITLAETSVQNGVFFASASGSVEHGAGGETTFDGVLQGNILGNSGEVVAVNDTHGRTPDPSIGSPFGATRNGETLIGWFESIAVAR</sequence>
<accession>A3VC36</accession>